<evidence type="ECO:0000313" key="1">
    <source>
        <dbReference type="EMBL" id="KAJ7373231.1"/>
    </source>
</evidence>
<comment type="caution">
    <text evidence="1">The sequence shown here is derived from an EMBL/GenBank/DDBJ whole genome shotgun (WGS) entry which is preliminary data.</text>
</comment>
<sequence>MSIAGEKKPPTEKVPVQVIISYPSGEQKKIVDGEVANIVKYLALGLFSTACKTVMRTPELSKSIQELVIKEMDNELEELCKKKKNSILRQTKPEELIAFKIEKLTQEIEQETPLLNQTLQSICCSNYKKRASTTSSADPCVKATIAASILHERCPEMSAMAYRTGLVLRHAGAGGMGLEMLCKMGLSCHPSTVASKLKELGKDHDQELLKWKQSLERVDEIKRGTEILKAEIDALTYLPELPSAAELQAYAEELKKDPLLTAPTTCTSYQLLSLDALTQSSPSTLDASCLNLACDSEPQTVVRNIGSKLSDSGISRDGLIGCLEQMVHPPQSLETPAGYQIIGDNCDLHVNVRHMTNDNKNKSFHWFNCVAFKDQVSGDHLSDVHETTLEDVPVSSFFPDNGDILELKRDFMTLWSCVIVNHLTSFGFLRNSVIYHIPHQYSDVMTVFPLTHSCAYLTHKK</sequence>
<dbReference type="OrthoDB" id="5950190at2759"/>
<gene>
    <name evidence="1" type="ORF">OS493_012819</name>
</gene>
<proteinExistence type="predicted"/>
<dbReference type="Proteomes" id="UP001163046">
    <property type="component" value="Unassembled WGS sequence"/>
</dbReference>
<keyword evidence="2" id="KW-1185">Reference proteome</keyword>
<name>A0A9W9Z158_9CNID</name>
<dbReference type="EMBL" id="MU826831">
    <property type="protein sequence ID" value="KAJ7373231.1"/>
    <property type="molecule type" value="Genomic_DNA"/>
</dbReference>
<reference evidence="1" key="1">
    <citation type="submission" date="2023-01" db="EMBL/GenBank/DDBJ databases">
        <title>Genome assembly of the deep-sea coral Lophelia pertusa.</title>
        <authorList>
            <person name="Herrera S."/>
            <person name="Cordes E."/>
        </authorList>
    </citation>
    <scope>NUCLEOTIDE SEQUENCE</scope>
    <source>
        <strain evidence="1">USNM1676648</strain>
        <tissue evidence="1">Polyp</tissue>
    </source>
</reference>
<organism evidence="1 2">
    <name type="scientific">Desmophyllum pertusum</name>
    <dbReference type="NCBI Taxonomy" id="174260"/>
    <lineage>
        <taxon>Eukaryota</taxon>
        <taxon>Metazoa</taxon>
        <taxon>Cnidaria</taxon>
        <taxon>Anthozoa</taxon>
        <taxon>Hexacorallia</taxon>
        <taxon>Scleractinia</taxon>
        <taxon>Caryophylliina</taxon>
        <taxon>Caryophylliidae</taxon>
        <taxon>Desmophyllum</taxon>
    </lineage>
</organism>
<dbReference type="AlphaFoldDB" id="A0A9W9Z158"/>
<accession>A0A9W9Z158</accession>
<evidence type="ECO:0000313" key="2">
    <source>
        <dbReference type="Proteomes" id="UP001163046"/>
    </source>
</evidence>
<protein>
    <submittedName>
        <fullName evidence="1">Uncharacterized protein</fullName>
    </submittedName>
</protein>